<keyword evidence="3" id="KW-1185">Reference proteome</keyword>
<evidence type="ECO:0000313" key="2">
    <source>
        <dbReference type="EMBL" id="KAK1368502.1"/>
    </source>
</evidence>
<keyword evidence="1" id="KW-0732">Signal</keyword>
<proteinExistence type="predicted"/>
<sequence length="177" mass="19976">MASNTVFLILVLIFACLLISIHSRSVADGLGSADPLLKLNGTDQLSPTIIAPLKSPLRVGSSFFLGRRYDSKEQMLNVTKNHPQPHDPVFLQLNCNSYIVGQVHTVRDTPINRIAFSKGEVFPNTDVPRKMFTMDELDETPNDGRLFSIIMPSSDELVEKHNKGDIYFPFDHFRRNF</sequence>
<dbReference type="Proteomes" id="UP001237642">
    <property type="component" value="Unassembled WGS sequence"/>
</dbReference>
<evidence type="ECO:0000313" key="3">
    <source>
        <dbReference type="Proteomes" id="UP001237642"/>
    </source>
</evidence>
<feature type="chain" id="PRO_5042039956" evidence="1">
    <location>
        <begin position="24"/>
        <end position="177"/>
    </location>
</feature>
<dbReference type="EMBL" id="JAUIZM010000008">
    <property type="protein sequence ID" value="KAK1368502.1"/>
    <property type="molecule type" value="Genomic_DNA"/>
</dbReference>
<reference evidence="2" key="1">
    <citation type="submission" date="2023-02" db="EMBL/GenBank/DDBJ databases">
        <title>Genome of toxic invasive species Heracleum sosnowskyi carries increased number of genes despite the absence of recent whole-genome duplications.</title>
        <authorList>
            <person name="Schelkunov M."/>
            <person name="Shtratnikova V."/>
            <person name="Makarenko M."/>
            <person name="Klepikova A."/>
            <person name="Omelchenko D."/>
            <person name="Novikova G."/>
            <person name="Obukhova E."/>
            <person name="Bogdanov V."/>
            <person name="Penin A."/>
            <person name="Logacheva M."/>
        </authorList>
    </citation>
    <scope>NUCLEOTIDE SEQUENCE</scope>
    <source>
        <strain evidence="2">Hsosn_3</strain>
        <tissue evidence="2">Leaf</tissue>
    </source>
</reference>
<gene>
    <name evidence="2" type="ORF">POM88_034594</name>
</gene>
<name>A0AAD8HLQ0_9APIA</name>
<dbReference type="AlphaFoldDB" id="A0AAD8HLQ0"/>
<accession>A0AAD8HLQ0</accession>
<organism evidence="2 3">
    <name type="scientific">Heracleum sosnowskyi</name>
    <dbReference type="NCBI Taxonomy" id="360622"/>
    <lineage>
        <taxon>Eukaryota</taxon>
        <taxon>Viridiplantae</taxon>
        <taxon>Streptophyta</taxon>
        <taxon>Embryophyta</taxon>
        <taxon>Tracheophyta</taxon>
        <taxon>Spermatophyta</taxon>
        <taxon>Magnoliopsida</taxon>
        <taxon>eudicotyledons</taxon>
        <taxon>Gunneridae</taxon>
        <taxon>Pentapetalae</taxon>
        <taxon>asterids</taxon>
        <taxon>campanulids</taxon>
        <taxon>Apiales</taxon>
        <taxon>Apiaceae</taxon>
        <taxon>Apioideae</taxon>
        <taxon>apioid superclade</taxon>
        <taxon>Tordylieae</taxon>
        <taxon>Tordyliinae</taxon>
        <taxon>Heracleum</taxon>
    </lineage>
</organism>
<comment type="caution">
    <text evidence="2">The sequence shown here is derived from an EMBL/GenBank/DDBJ whole genome shotgun (WGS) entry which is preliminary data.</text>
</comment>
<feature type="signal peptide" evidence="1">
    <location>
        <begin position="1"/>
        <end position="23"/>
    </location>
</feature>
<protein>
    <submittedName>
        <fullName evidence="2">Uncharacterized protein</fullName>
    </submittedName>
</protein>
<reference evidence="2" key="2">
    <citation type="submission" date="2023-05" db="EMBL/GenBank/DDBJ databases">
        <authorList>
            <person name="Schelkunov M.I."/>
        </authorList>
    </citation>
    <scope>NUCLEOTIDE SEQUENCE</scope>
    <source>
        <strain evidence="2">Hsosn_3</strain>
        <tissue evidence="2">Leaf</tissue>
    </source>
</reference>
<evidence type="ECO:0000256" key="1">
    <source>
        <dbReference type="SAM" id="SignalP"/>
    </source>
</evidence>